<evidence type="ECO:0000256" key="8">
    <source>
        <dbReference type="ARBA" id="ARBA00022842"/>
    </source>
</evidence>
<dbReference type="SUPFAM" id="SSF63433">
    <property type="entry name" value="Fumarylacetoacetate hydrolase, FAH, N-terminal domain"/>
    <property type="match status" value="1"/>
</dbReference>
<dbReference type="Pfam" id="PF09298">
    <property type="entry name" value="FAA_hydrolase_N"/>
    <property type="match status" value="1"/>
</dbReference>
<protein>
    <recommendedName>
        <fullName evidence="4">fumarylacetoacetase</fullName>
        <ecNumber evidence="4">3.7.1.2</ecNumber>
    </recommendedName>
</protein>
<dbReference type="AlphaFoldDB" id="A0A916TWB8"/>
<evidence type="ECO:0000256" key="6">
    <source>
        <dbReference type="ARBA" id="ARBA00022801"/>
    </source>
</evidence>
<dbReference type="NCBIfam" id="TIGR01266">
    <property type="entry name" value="fum_ac_acetase"/>
    <property type="match status" value="1"/>
</dbReference>
<feature type="binding site" evidence="12">
    <location>
        <position position="139"/>
    </location>
    <ligand>
        <name>substrate</name>
    </ligand>
</feature>
<evidence type="ECO:0000256" key="3">
    <source>
        <dbReference type="ARBA" id="ARBA00004782"/>
    </source>
</evidence>
<evidence type="ECO:0000256" key="13">
    <source>
        <dbReference type="PIRSR" id="PIRSR605959-3"/>
    </source>
</evidence>
<keyword evidence="10" id="KW-0585">Phenylalanine catabolism</keyword>
<comment type="caution">
    <text evidence="16">The sequence shown here is derived from an EMBL/GenBank/DDBJ whole genome shotgun (WGS) entry which is preliminary data.</text>
</comment>
<sequence>MIQLDATHDPARRSWVGSANDPATDFPIQNLPYCMFSSGAEPARAGVAIGDGILDLEGALEAGLLAPSYASAIAGCRGTGLNALARLDRGALRALRLRLSELLRVEDDATGPHRDRLIVSARQAVLQLPMKIGGFTDFFASLHHTERGGRRTRPDNPVPANYRYVPIAYNSRASSVRVSGAAIRRPNGQWRRATGDVHFGPTEALDFELELGAFVGHSSVLGDPVPIDRAPDHIFGYCLLNDWSARDIQRWESVPLGPFLAKTLSTTVSPFVVTADALAPYRIAAAARPAGDPAPLPYLHAEADQRDGGLDLLLKASIQTEAMRTAGAPPHCVTTTNFKHMYWTVAQMIAHHTSNGCNIETGDLIGSGTTSGPTDESRACLAEITDGERPIALPNGESRTWLVDGDSVLFTGRAERPGFVPIGFGRCEGRILPAHA</sequence>
<dbReference type="GO" id="GO:0046872">
    <property type="term" value="F:metal ion binding"/>
    <property type="evidence" value="ECO:0007669"/>
    <property type="project" value="UniProtKB-KW"/>
</dbReference>
<dbReference type="PANTHER" id="PTHR43069:SF2">
    <property type="entry name" value="FUMARYLACETOACETASE"/>
    <property type="match status" value="1"/>
</dbReference>
<dbReference type="EC" id="3.7.1.2" evidence="4"/>
<dbReference type="GO" id="GO:0006572">
    <property type="term" value="P:L-tyrosine catabolic process"/>
    <property type="evidence" value="ECO:0007669"/>
    <property type="project" value="UniProtKB-KW"/>
</dbReference>
<feature type="binding site" evidence="12">
    <location>
        <position position="153"/>
    </location>
    <ligand>
        <name>substrate</name>
    </ligand>
</feature>
<dbReference type="InterPro" id="IPR015377">
    <property type="entry name" value="Fumarylacetoacetase_N"/>
</dbReference>
<gene>
    <name evidence="16" type="primary">fahA</name>
    <name evidence="16" type="ORF">GCM10010994_00670</name>
</gene>
<feature type="binding site" evidence="13">
    <location>
        <position position="208"/>
    </location>
    <ligand>
        <name>Ca(2+)</name>
        <dbReference type="ChEBI" id="CHEBI:29108"/>
    </ligand>
</feature>
<evidence type="ECO:0000256" key="10">
    <source>
        <dbReference type="ARBA" id="ARBA00023232"/>
    </source>
</evidence>
<feature type="binding site" evidence="13">
    <location>
        <position position="210"/>
    </location>
    <ligand>
        <name>Ca(2+)</name>
        <dbReference type="ChEBI" id="CHEBI:29108"/>
    </ligand>
</feature>
<dbReference type="GO" id="GO:0006559">
    <property type="term" value="P:L-phenylalanine catabolic process"/>
    <property type="evidence" value="ECO:0007669"/>
    <property type="project" value="UniProtKB-KW"/>
</dbReference>
<keyword evidence="17" id="KW-1185">Reference proteome</keyword>
<dbReference type="Gene3D" id="2.30.30.230">
    <property type="entry name" value="Fumarylacetoacetase, N-terminal domain"/>
    <property type="match status" value="1"/>
</dbReference>
<feature type="domain" description="Fumarylacetoacetase N-terminal" evidence="15">
    <location>
        <begin position="29"/>
        <end position="129"/>
    </location>
</feature>
<feature type="binding site" evidence="13">
    <location>
        <position position="137"/>
    </location>
    <ligand>
        <name>Ca(2+)</name>
        <dbReference type="ChEBI" id="CHEBI:29108"/>
    </ligand>
</feature>
<keyword evidence="5 13" id="KW-0479">Metal-binding</keyword>
<name>A0A916TWB8_9HYPH</name>
<evidence type="ECO:0000256" key="9">
    <source>
        <dbReference type="ARBA" id="ARBA00022878"/>
    </source>
</evidence>
<evidence type="ECO:0000256" key="11">
    <source>
        <dbReference type="PIRSR" id="PIRSR605959-1"/>
    </source>
</evidence>
<dbReference type="InterPro" id="IPR036663">
    <property type="entry name" value="Fumarylacetoacetase_C_sf"/>
</dbReference>
<dbReference type="InterPro" id="IPR011234">
    <property type="entry name" value="Fumarylacetoacetase-like_C"/>
</dbReference>
<dbReference type="PANTHER" id="PTHR43069">
    <property type="entry name" value="FUMARYLACETOACETASE"/>
    <property type="match status" value="1"/>
</dbReference>
<evidence type="ECO:0000313" key="16">
    <source>
        <dbReference type="EMBL" id="GGC45422.1"/>
    </source>
</evidence>
<comment type="pathway">
    <text evidence="3">Amino-acid degradation; L-phenylalanine degradation; acetoacetate and fumarate from L-phenylalanine: step 6/6.</text>
</comment>
<feature type="binding site" evidence="13">
    <location>
        <position position="242"/>
    </location>
    <ligand>
        <name>Ca(2+)</name>
        <dbReference type="ChEBI" id="CHEBI:29108"/>
    </ligand>
</feature>
<comment type="cofactor">
    <cofactor evidence="1 13">
        <name>Ca(2+)</name>
        <dbReference type="ChEBI" id="CHEBI:29108"/>
    </cofactor>
</comment>
<evidence type="ECO:0000256" key="2">
    <source>
        <dbReference type="ARBA" id="ARBA00001946"/>
    </source>
</evidence>
<evidence type="ECO:0000256" key="5">
    <source>
        <dbReference type="ARBA" id="ARBA00022723"/>
    </source>
</evidence>
<keyword evidence="7 13" id="KW-0106">Calcium</keyword>
<reference evidence="16" key="2">
    <citation type="submission" date="2020-09" db="EMBL/GenBank/DDBJ databases">
        <authorList>
            <person name="Sun Q."/>
            <person name="Zhou Y."/>
        </authorList>
    </citation>
    <scope>NUCLEOTIDE SEQUENCE</scope>
    <source>
        <strain evidence="16">CGMCC 1.12919</strain>
    </source>
</reference>
<keyword evidence="9" id="KW-0828">Tyrosine catabolism</keyword>
<accession>A0A916TWB8</accession>
<keyword evidence="8 13" id="KW-0460">Magnesium</keyword>
<evidence type="ECO:0000259" key="15">
    <source>
        <dbReference type="Pfam" id="PF09298"/>
    </source>
</evidence>
<evidence type="ECO:0000259" key="14">
    <source>
        <dbReference type="Pfam" id="PF01557"/>
    </source>
</evidence>
<dbReference type="Gene3D" id="3.90.850.10">
    <property type="entry name" value="Fumarylacetoacetase-like, C-terminal domain"/>
    <property type="match status" value="1"/>
</dbReference>
<feature type="binding site" evidence="12">
    <location>
        <position position="249"/>
    </location>
    <ligand>
        <name>substrate</name>
    </ligand>
</feature>
<evidence type="ECO:0000313" key="17">
    <source>
        <dbReference type="Proteomes" id="UP000637002"/>
    </source>
</evidence>
<dbReference type="Proteomes" id="UP000637002">
    <property type="component" value="Unassembled WGS sequence"/>
</dbReference>
<dbReference type="InterPro" id="IPR005959">
    <property type="entry name" value="Fumarylacetoacetase"/>
</dbReference>
<evidence type="ECO:0000256" key="1">
    <source>
        <dbReference type="ARBA" id="ARBA00001913"/>
    </source>
</evidence>
<organism evidence="16 17">
    <name type="scientific">Chelatococcus reniformis</name>
    <dbReference type="NCBI Taxonomy" id="1494448"/>
    <lineage>
        <taxon>Bacteria</taxon>
        <taxon>Pseudomonadati</taxon>
        <taxon>Pseudomonadota</taxon>
        <taxon>Alphaproteobacteria</taxon>
        <taxon>Hyphomicrobiales</taxon>
        <taxon>Chelatococcaceae</taxon>
        <taxon>Chelatococcus</taxon>
    </lineage>
</organism>
<proteinExistence type="predicted"/>
<reference evidence="16" key="1">
    <citation type="journal article" date="2014" name="Int. J. Syst. Evol. Microbiol.">
        <title>Complete genome sequence of Corynebacterium casei LMG S-19264T (=DSM 44701T), isolated from a smear-ripened cheese.</title>
        <authorList>
            <consortium name="US DOE Joint Genome Institute (JGI-PGF)"/>
            <person name="Walter F."/>
            <person name="Albersmeier A."/>
            <person name="Kalinowski J."/>
            <person name="Ruckert C."/>
        </authorList>
    </citation>
    <scope>NUCLEOTIDE SEQUENCE</scope>
    <source>
        <strain evidence="16">CGMCC 1.12919</strain>
    </source>
</reference>
<dbReference type="RefSeq" id="WP_188607153.1">
    <property type="nucleotide sequence ID" value="NZ_BMGG01000001.1"/>
</dbReference>
<keyword evidence="6" id="KW-0378">Hydrolase</keyword>
<evidence type="ECO:0000256" key="4">
    <source>
        <dbReference type="ARBA" id="ARBA00012094"/>
    </source>
</evidence>
<evidence type="ECO:0000256" key="7">
    <source>
        <dbReference type="ARBA" id="ARBA00022837"/>
    </source>
</evidence>
<feature type="binding site" evidence="12">
    <location>
        <position position="369"/>
    </location>
    <ligand>
        <name>substrate</name>
    </ligand>
</feature>
<dbReference type="EMBL" id="BMGG01000001">
    <property type="protein sequence ID" value="GGC45422.1"/>
    <property type="molecule type" value="Genomic_DNA"/>
</dbReference>
<dbReference type="GO" id="GO:1902000">
    <property type="term" value="P:homogentisate catabolic process"/>
    <property type="evidence" value="ECO:0007669"/>
    <property type="project" value="TreeGrafter"/>
</dbReference>
<feature type="active site" description="Proton acceptor" evidence="11">
    <location>
        <position position="144"/>
    </location>
</feature>
<comment type="cofactor">
    <cofactor evidence="2 13">
        <name>Mg(2+)</name>
        <dbReference type="ChEBI" id="CHEBI:18420"/>
    </cofactor>
</comment>
<feature type="binding site" evidence="13">
    <location>
        <position position="266"/>
    </location>
    <ligand>
        <name>Mg(2+)</name>
        <dbReference type="ChEBI" id="CHEBI:18420"/>
    </ligand>
</feature>
<evidence type="ECO:0000256" key="12">
    <source>
        <dbReference type="PIRSR" id="PIRSR605959-2"/>
    </source>
</evidence>
<dbReference type="SUPFAM" id="SSF56529">
    <property type="entry name" value="FAH"/>
    <property type="match status" value="1"/>
</dbReference>
<dbReference type="Pfam" id="PF01557">
    <property type="entry name" value="FAA_hydrolase"/>
    <property type="match status" value="1"/>
</dbReference>
<feature type="binding site" evidence="13">
    <location>
        <position position="242"/>
    </location>
    <ligand>
        <name>Mg(2+)</name>
        <dbReference type="ChEBI" id="CHEBI:18420"/>
    </ligand>
</feature>
<feature type="binding site" evidence="13">
    <location>
        <position position="262"/>
    </location>
    <ligand>
        <name>Mg(2+)</name>
        <dbReference type="ChEBI" id="CHEBI:18420"/>
    </ligand>
</feature>
<dbReference type="GO" id="GO:0004334">
    <property type="term" value="F:fumarylacetoacetase activity"/>
    <property type="evidence" value="ECO:0007669"/>
    <property type="project" value="UniProtKB-EC"/>
</dbReference>
<dbReference type="InterPro" id="IPR036462">
    <property type="entry name" value="Fumarylacetoacetase_N_sf"/>
</dbReference>
<feature type="domain" description="Fumarylacetoacetase-like C-terminal" evidence="14">
    <location>
        <begin position="136"/>
        <end position="428"/>
    </location>
</feature>